<dbReference type="InterPro" id="IPR013769">
    <property type="entry name" value="Band3_cytoplasmic_dom"/>
</dbReference>
<keyword evidence="5 9" id="KW-0812">Transmembrane</keyword>
<keyword evidence="4" id="KW-1003">Cell membrane</keyword>
<dbReference type="InterPro" id="IPR003024">
    <property type="entry name" value="Na/HCO3_transpt"/>
</dbReference>
<protein>
    <recommendedName>
        <fullName evidence="14">Anion exchange protein</fullName>
    </recommendedName>
</protein>
<dbReference type="GO" id="GO:0008510">
    <property type="term" value="F:sodium:bicarbonate symporter activity"/>
    <property type="evidence" value="ECO:0007669"/>
    <property type="project" value="TreeGrafter"/>
</dbReference>
<gene>
    <name evidence="12" type="ORF">WA026_020756</name>
</gene>
<dbReference type="PRINTS" id="PR01232">
    <property type="entry name" value="NAHCO3TRSPRT"/>
</dbReference>
<feature type="transmembrane region" description="Helical" evidence="9">
    <location>
        <begin position="489"/>
        <end position="508"/>
    </location>
</feature>
<feature type="transmembrane region" description="Helical" evidence="9">
    <location>
        <begin position="371"/>
        <end position="393"/>
    </location>
</feature>
<comment type="caution">
    <text evidence="12">The sequence shown here is derived from an EMBL/GenBank/DDBJ whole genome shotgun (WGS) entry which is preliminary data.</text>
</comment>
<dbReference type="Proteomes" id="UP001431783">
    <property type="component" value="Unassembled WGS sequence"/>
</dbReference>
<evidence type="ECO:0000313" key="13">
    <source>
        <dbReference type="Proteomes" id="UP001431783"/>
    </source>
</evidence>
<evidence type="ECO:0000259" key="11">
    <source>
        <dbReference type="Pfam" id="PF07565"/>
    </source>
</evidence>
<accession>A0AAW1TRR5</accession>
<organism evidence="12 13">
    <name type="scientific">Henosepilachna vigintioctopunctata</name>
    <dbReference type="NCBI Taxonomy" id="420089"/>
    <lineage>
        <taxon>Eukaryota</taxon>
        <taxon>Metazoa</taxon>
        <taxon>Ecdysozoa</taxon>
        <taxon>Arthropoda</taxon>
        <taxon>Hexapoda</taxon>
        <taxon>Insecta</taxon>
        <taxon>Pterygota</taxon>
        <taxon>Neoptera</taxon>
        <taxon>Endopterygota</taxon>
        <taxon>Coleoptera</taxon>
        <taxon>Polyphaga</taxon>
        <taxon>Cucujiformia</taxon>
        <taxon>Coccinelloidea</taxon>
        <taxon>Coccinellidae</taxon>
        <taxon>Epilachninae</taxon>
        <taxon>Epilachnini</taxon>
        <taxon>Henosepilachna</taxon>
    </lineage>
</organism>
<evidence type="ECO:0000256" key="2">
    <source>
        <dbReference type="ARBA" id="ARBA00010993"/>
    </source>
</evidence>
<evidence type="ECO:0008006" key="14">
    <source>
        <dbReference type="Google" id="ProtNLM"/>
    </source>
</evidence>
<evidence type="ECO:0000256" key="3">
    <source>
        <dbReference type="ARBA" id="ARBA00022448"/>
    </source>
</evidence>
<evidence type="ECO:0000313" key="12">
    <source>
        <dbReference type="EMBL" id="KAK9873023.1"/>
    </source>
</evidence>
<sequence length="638" mass="72140">MQNRDMNYAPVRTVDDITDDLDGTPPSNERMNKDVHQTRHPIFSEMMELKKQGDIMVWRESARWLTFEEKVENGGRWSKPFVTTVLLHTLYDLRSSILAGTVILDMDATDFEQIARFLSSGMVKSNLLAPEKIPQLNKTLLERVIHQHQKRNTSCLRPTSKNNHSVKSANFDEDADQHNLHFMKKISCTAEACNIMVGGVDYLDKPLAAFIRLKSSVLLDNLTEVPVPTRFLFLLLGPPSRSIDFCEIGRALAACMSDEIFQDVAYRSANCEQLLAGLDEILKEATVLPPGKWNPNTRVQPCVDITSRNTRRRPIDKEKEELQKEEEARKIREETGLVRSGVLFGGLFNDIKRRAPWFWSDLKDGFHLQCIASWIFLYFACLSPIITFGALLSQVTGANMAAMESLVAGFVCGLLYGFFSGQPLTILASTGPVLVFETIVYDYCDTIGWDYMSFRFCIGTWIAVILMILVAVDASAFVCYITRFTEDNFTILVAVIFIYEAIGNVFGIEKKFPMGSVLYGNTSYESLPFSNESIEMQVSGEITTVPNNITYANLEEDEVPTYILTVLPILFLHPNTQTRLCNMLLLPIWAGSWRLISRVSCLILYEILDVQFSPTKSEYVGRQSGSCSKFTPTMSHEY</sequence>
<dbReference type="PANTHER" id="PTHR11453">
    <property type="entry name" value="ANION EXCHANGE PROTEIN"/>
    <property type="match status" value="1"/>
</dbReference>
<dbReference type="PANTHER" id="PTHR11453:SF36">
    <property type="entry name" value="ANION EXCHANGE PROTEIN"/>
    <property type="match status" value="1"/>
</dbReference>
<keyword evidence="8 9" id="KW-0472">Membrane</keyword>
<feature type="domain" description="Bicarbonate transporter-like transmembrane" evidence="10">
    <location>
        <begin position="343"/>
        <end position="585"/>
    </location>
</feature>
<evidence type="ECO:0000256" key="9">
    <source>
        <dbReference type="SAM" id="Phobius"/>
    </source>
</evidence>
<feature type="transmembrane region" description="Helical" evidence="9">
    <location>
        <begin position="456"/>
        <end position="483"/>
    </location>
</feature>
<dbReference type="FunFam" id="1.10.287.570:FF:000001">
    <property type="entry name" value="Anion exchange protein"/>
    <property type="match status" value="1"/>
</dbReference>
<feature type="transmembrane region" description="Helical" evidence="9">
    <location>
        <begin position="400"/>
        <end position="419"/>
    </location>
</feature>
<dbReference type="Gene3D" id="1.10.287.570">
    <property type="entry name" value="Helical hairpin bin"/>
    <property type="match status" value="1"/>
</dbReference>
<feature type="domain" description="Band 3 cytoplasmic" evidence="11">
    <location>
        <begin position="162"/>
        <end position="295"/>
    </location>
</feature>
<dbReference type="InterPro" id="IPR016152">
    <property type="entry name" value="PTrfase/Anion_transptr"/>
</dbReference>
<dbReference type="Gene3D" id="3.40.930.10">
    <property type="entry name" value="Mannitol-specific EII, Chain A"/>
    <property type="match status" value="1"/>
</dbReference>
<dbReference type="GO" id="GO:0008509">
    <property type="term" value="F:monoatomic anion transmembrane transporter activity"/>
    <property type="evidence" value="ECO:0007669"/>
    <property type="project" value="InterPro"/>
</dbReference>
<comment type="subcellular location">
    <subcellularLocation>
        <location evidence="1">Basolateral cell membrane</location>
        <topology evidence="1">Multi-pass membrane protein</topology>
    </subcellularLocation>
</comment>
<keyword evidence="7" id="KW-0406">Ion transport</keyword>
<keyword evidence="3" id="KW-0813">Transport</keyword>
<comment type="similarity">
    <text evidence="2">Belongs to the anion exchanger (TC 2.A.31) family.</text>
</comment>
<dbReference type="Pfam" id="PF00955">
    <property type="entry name" value="HCO3_cotransp"/>
    <property type="match status" value="1"/>
</dbReference>
<evidence type="ECO:0000256" key="8">
    <source>
        <dbReference type="ARBA" id="ARBA00023136"/>
    </source>
</evidence>
<dbReference type="GO" id="GO:0051453">
    <property type="term" value="P:regulation of intracellular pH"/>
    <property type="evidence" value="ECO:0007669"/>
    <property type="project" value="TreeGrafter"/>
</dbReference>
<dbReference type="InterPro" id="IPR003020">
    <property type="entry name" value="HCO3_transpt_euk"/>
</dbReference>
<dbReference type="InterPro" id="IPR011531">
    <property type="entry name" value="HCO3_transpt-like_TM_dom"/>
</dbReference>
<dbReference type="GO" id="GO:0016323">
    <property type="term" value="C:basolateral plasma membrane"/>
    <property type="evidence" value="ECO:0007669"/>
    <property type="project" value="UniProtKB-SubCell"/>
</dbReference>
<dbReference type="EMBL" id="JARQZJ010000015">
    <property type="protein sequence ID" value="KAK9873023.1"/>
    <property type="molecule type" value="Genomic_DNA"/>
</dbReference>
<evidence type="ECO:0000259" key="10">
    <source>
        <dbReference type="Pfam" id="PF00955"/>
    </source>
</evidence>
<dbReference type="SUPFAM" id="SSF55804">
    <property type="entry name" value="Phoshotransferase/anion transport protein"/>
    <property type="match status" value="1"/>
</dbReference>
<proteinExistence type="inferred from homology"/>
<dbReference type="AlphaFoldDB" id="A0AAW1TRR5"/>
<evidence type="ECO:0000256" key="7">
    <source>
        <dbReference type="ARBA" id="ARBA00023065"/>
    </source>
</evidence>
<dbReference type="GO" id="GO:0005452">
    <property type="term" value="F:solute:inorganic anion antiporter activity"/>
    <property type="evidence" value="ECO:0007669"/>
    <property type="project" value="InterPro"/>
</dbReference>
<evidence type="ECO:0000256" key="6">
    <source>
        <dbReference type="ARBA" id="ARBA00022989"/>
    </source>
</evidence>
<evidence type="ECO:0000256" key="4">
    <source>
        <dbReference type="ARBA" id="ARBA00022475"/>
    </source>
</evidence>
<keyword evidence="6 9" id="KW-1133">Transmembrane helix</keyword>
<name>A0AAW1TRR5_9CUCU</name>
<evidence type="ECO:0000256" key="1">
    <source>
        <dbReference type="ARBA" id="ARBA00004554"/>
    </source>
</evidence>
<evidence type="ECO:0000256" key="5">
    <source>
        <dbReference type="ARBA" id="ARBA00022692"/>
    </source>
</evidence>
<dbReference type="PRINTS" id="PR01231">
    <property type="entry name" value="HCO3TRNSPORT"/>
</dbReference>
<dbReference type="Pfam" id="PF07565">
    <property type="entry name" value="Band_3_cyto"/>
    <property type="match status" value="1"/>
</dbReference>
<reference evidence="12 13" key="1">
    <citation type="submission" date="2023-03" db="EMBL/GenBank/DDBJ databases">
        <title>Genome insight into feeding habits of ladybird beetles.</title>
        <authorList>
            <person name="Li H.-S."/>
            <person name="Huang Y.-H."/>
            <person name="Pang H."/>
        </authorList>
    </citation>
    <scope>NUCLEOTIDE SEQUENCE [LARGE SCALE GENOMIC DNA]</scope>
    <source>
        <strain evidence="12">SYSU_2023b</strain>
        <tissue evidence="12">Whole body</tissue>
    </source>
</reference>
<keyword evidence="13" id="KW-1185">Reference proteome</keyword>